<dbReference type="PANTHER" id="PTHR33121:SF79">
    <property type="entry name" value="CYCLIC DI-GMP PHOSPHODIESTERASE PDED-RELATED"/>
    <property type="match status" value="1"/>
</dbReference>
<sequence>MTLYRQLVIFTVSLFLILFLGTWFVKLESTRSFLTDQLESHAQDTASSLGLAISQYPDDMVSTQTMINAIFDRGYYETIRFIDPNGKILLERNLKVIIEGVPSWFIKLVPLKVPEANAYVTSGWLQAGTIYVKSHAGYAYNSLWQDIKHTTLLFVICGIFILIAGGFGLRMLLRPLVLVEQQADALCRKEYEIQTKIPRTRELRRIVFVMNRMTEKVKEMFSEQVIQAEALRERAYNDALTGIGNRRYFESQVTAYLDNKDIDVKGILLLIRIHGLEILNEQKGFLIADELLKRVAASLQEFAAGIAGSVLARLSGSDFGLFLPDYPSSDADRLSREIANKLSGLAAADITASENVSSIGVCDFDRSVILGQLLAEADMALAAATQAGANAWHVRTIVESTTKIPFGQNQWKEALEKVLTDRRIVLYSQPVVKTIDRNILLHLEIFSRIILGEGEIINAAVFIPIAERLKLISALDRLIIEEVTKLDRYTLGTDTIAVNLSPSSLHDESFVQWIKQTLINLPENVPKIIFEFSEFAAVQNENLVKSFAAIIRAHGHKLGLDHYGQSCGNLKYLQSLRPDYVKVDRAYTGELKDEDSDSRFFISSICSVAHSIDVIVIAEGVETENQLRYLKELNIDAVQGYIIDGSKPIVKS</sequence>
<dbReference type="PANTHER" id="PTHR33121">
    <property type="entry name" value="CYCLIC DI-GMP PHOSPHODIESTERASE PDEF"/>
    <property type="match status" value="1"/>
</dbReference>
<dbReference type="AlphaFoldDB" id="A0A0W8FN85"/>
<evidence type="ECO:0000313" key="5">
    <source>
        <dbReference type="EMBL" id="KUG22389.1"/>
    </source>
</evidence>
<dbReference type="InterPro" id="IPR029787">
    <property type="entry name" value="Nucleotide_cyclase"/>
</dbReference>
<evidence type="ECO:0000259" key="2">
    <source>
        <dbReference type="PROSITE" id="PS50883"/>
    </source>
</evidence>
<feature type="transmembrane region" description="Helical" evidence="1">
    <location>
        <begin position="6"/>
        <end position="25"/>
    </location>
</feature>
<dbReference type="NCBIfam" id="TIGR00254">
    <property type="entry name" value="GGDEF"/>
    <property type="match status" value="1"/>
</dbReference>
<keyword evidence="1" id="KW-1133">Transmembrane helix</keyword>
<feature type="transmembrane region" description="Helical" evidence="1">
    <location>
        <begin position="152"/>
        <end position="173"/>
    </location>
</feature>
<dbReference type="PROSITE" id="PS50883">
    <property type="entry name" value="EAL"/>
    <property type="match status" value="1"/>
</dbReference>
<dbReference type="InterPro" id="IPR001633">
    <property type="entry name" value="EAL_dom"/>
</dbReference>
<feature type="domain" description="HAMP" evidence="3">
    <location>
        <begin position="170"/>
        <end position="222"/>
    </location>
</feature>
<evidence type="ECO:0000256" key="1">
    <source>
        <dbReference type="SAM" id="Phobius"/>
    </source>
</evidence>
<evidence type="ECO:0000259" key="3">
    <source>
        <dbReference type="PROSITE" id="PS50885"/>
    </source>
</evidence>
<comment type="caution">
    <text evidence="5">The sequence shown here is derived from an EMBL/GenBank/DDBJ whole genome shotgun (WGS) entry which is preliminary data.</text>
</comment>
<dbReference type="PROSITE" id="PS50887">
    <property type="entry name" value="GGDEF"/>
    <property type="match status" value="1"/>
</dbReference>
<gene>
    <name evidence="5" type="ORF">ASZ90_007833</name>
</gene>
<protein>
    <submittedName>
        <fullName evidence="5">Ggdef and eal domain protein</fullName>
    </submittedName>
</protein>
<dbReference type="GO" id="GO:0007165">
    <property type="term" value="P:signal transduction"/>
    <property type="evidence" value="ECO:0007669"/>
    <property type="project" value="InterPro"/>
</dbReference>
<accession>A0A0W8FN85</accession>
<dbReference type="EMBL" id="LNQE01000971">
    <property type="protein sequence ID" value="KUG22389.1"/>
    <property type="molecule type" value="Genomic_DNA"/>
</dbReference>
<dbReference type="Pfam" id="PF00563">
    <property type="entry name" value="EAL"/>
    <property type="match status" value="1"/>
</dbReference>
<keyword evidence="1" id="KW-0472">Membrane</keyword>
<dbReference type="Pfam" id="PF00990">
    <property type="entry name" value="GGDEF"/>
    <property type="match status" value="1"/>
</dbReference>
<dbReference type="Gene3D" id="6.10.340.10">
    <property type="match status" value="1"/>
</dbReference>
<dbReference type="PROSITE" id="PS50885">
    <property type="entry name" value="HAMP"/>
    <property type="match status" value="1"/>
</dbReference>
<dbReference type="SMART" id="SM00052">
    <property type="entry name" value="EAL"/>
    <property type="match status" value="1"/>
</dbReference>
<dbReference type="Gene3D" id="3.30.110.200">
    <property type="match status" value="1"/>
</dbReference>
<dbReference type="Pfam" id="PF16448">
    <property type="entry name" value="LapD_MoxY_N"/>
    <property type="match status" value="1"/>
</dbReference>
<dbReference type="InterPro" id="IPR003660">
    <property type="entry name" value="HAMP_dom"/>
</dbReference>
<dbReference type="InterPro" id="IPR043128">
    <property type="entry name" value="Rev_trsase/Diguanyl_cyclase"/>
</dbReference>
<evidence type="ECO:0000259" key="4">
    <source>
        <dbReference type="PROSITE" id="PS50887"/>
    </source>
</evidence>
<dbReference type="InterPro" id="IPR035919">
    <property type="entry name" value="EAL_sf"/>
</dbReference>
<dbReference type="Gene3D" id="6.20.270.20">
    <property type="entry name" value="LapD/MoxY periplasmic domain"/>
    <property type="match status" value="1"/>
</dbReference>
<dbReference type="GO" id="GO:0016020">
    <property type="term" value="C:membrane"/>
    <property type="evidence" value="ECO:0007669"/>
    <property type="project" value="InterPro"/>
</dbReference>
<feature type="domain" description="GGDEF" evidence="4">
    <location>
        <begin position="264"/>
        <end position="397"/>
    </location>
</feature>
<organism evidence="5">
    <name type="scientific">hydrocarbon metagenome</name>
    <dbReference type="NCBI Taxonomy" id="938273"/>
    <lineage>
        <taxon>unclassified sequences</taxon>
        <taxon>metagenomes</taxon>
        <taxon>ecological metagenomes</taxon>
    </lineage>
</organism>
<dbReference type="SUPFAM" id="SSF55073">
    <property type="entry name" value="Nucleotide cyclase"/>
    <property type="match status" value="1"/>
</dbReference>
<name>A0A0W8FN85_9ZZZZ</name>
<dbReference type="CDD" id="cd01948">
    <property type="entry name" value="EAL"/>
    <property type="match status" value="1"/>
</dbReference>
<dbReference type="Gene3D" id="3.30.70.270">
    <property type="match status" value="1"/>
</dbReference>
<dbReference type="GO" id="GO:0071111">
    <property type="term" value="F:cyclic-guanylate-specific phosphodiesterase activity"/>
    <property type="evidence" value="ECO:0007669"/>
    <property type="project" value="InterPro"/>
</dbReference>
<dbReference type="InterPro" id="IPR032244">
    <property type="entry name" value="LapD_MoxY_N"/>
</dbReference>
<feature type="domain" description="EAL" evidence="2">
    <location>
        <begin position="408"/>
        <end position="652"/>
    </location>
</feature>
<proteinExistence type="predicted"/>
<dbReference type="InterPro" id="IPR042461">
    <property type="entry name" value="LapD_MoxY_peri_C"/>
</dbReference>
<dbReference type="SMART" id="SM00267">
    <property type="entry name" value="GGDEF"/>
    <property type="match status" value="1"/>
</dbReference>
<dbReference type="InterPro" id="IPR050706">
    <property type="entry name" value="Cyclic-di-GMP_PDE-like"/>
</dbReference>
<dbReference type="Gene3D" id="3.20.20.450">
    <property type="entry name" value="EAL domain"/>
    <property type="match status" value="1"/>
</dbReference>
<dbReference type="InterPro" id="IPR000160">
    <property type="entry name" value="GGDEF_dom"/>
</dbReference>
<reference evidence="5" key="1">
    <citation type="journal article" date="2015" name="Proc. Natl. Acad. Sci. U.S.A.">
        <title>Networks of energetic and metabolic interactions define dynamics in microbial communities.</title>
        <authorList>
            <person name="Embree M."/>
            <person name="Liu J.K."/>
            <person name="Al-Bassam M.M."/>
            <person name="Zengler K."/>
        </authorList>
    </citation>
    <scope>NUCLEOTIDE SEQUENCE</scope>
</reference>
<keyword evidence="1" id="KW-0812">Transmembrane</keyword>
<dbReference type="SUPFAM" id="SSF141868">
    <property type="entry name" value="EAL domain-like"/>
    <property type="match status" value="1"/>
</dbReference>